<gene>
    <name evidence="1" type="ORF">LEP1GSC036_2611</name>
</gene>
<dbReference type="EMBL" id="AFLV02000013">
    <property type="protein sequence ID" value="EKR65776.1"/>
    <property type="molecule type" value="Genomic_DNA"/>
</dbReference>
<organism evidence="1 2">
    <name type="scientific">Leptospira weilii str. 2006001853</name>
    <dbReference type="NCBI Taxonomy" id="1001589"/>
    <lineage>
        <taxon>Bacteria</taxon>
        <taxon>Pseudomonadati</taxon>
        <taxon>Spirochaetota</taxon>
        <taxon>Spirochaetia</taxon>
        <taxon>Leptospirales</taxon>
        <taxon>Leptospiraceae</taxon>
        <taxon>Leptospira</taxon>
    </lineage>
</organism>
<dbReference type="Proteomes" id="UP000001338">
    <property type="component" value="Unassembled WGS sequence"/>
</dbReference>
<comment type="caution">
    <text evidence="1">The sequence shown here is derived from an EMBL/GenBank/DDBJ whole genome shotgun (WGS) entry which is preliminary data.</text>
</comment>
<sequence length="59" mass="6638">MKPNLCVYCGNEKRLFQNNLCLKCLRPSMQRGSATINNIRPFIPKTNLIAIKNFPDGAA</sequence>
<accession>A0A828Z615</accession>
<evidence type="ECO:0000313" key="1">
    <source>
        <dbReference type="EMBL" id="EKR65776.1"/>
    </source>
</evidence>
<proteinExistence type="predicted"/>
<protein>
    <submittedName>
        <fullName evidence="1">Uncharacterized protein</fullName>
    </submittedName>
</protein>
<reference evidence="1 2" key="1">
    <citation type="submission" date="2012-10" db="EMBL/GenBank/DDBJ databases">
        <authorList>
            <person name="Harkins D.M."/>
            <person name="Durkin A.S."/>
            <person name="Brinkac L.M."/>
            <person name="Haft D.H."/>
            <person name="Selengut J.D."/>
            <person name="Sanka R."/>
            <person name="DePew J."/>
            <person name="Purushe J."/>
            <person name="Whelen A.C."/>
            <person name="Vinetz J.M."/>
            <person name="Sutton G.G."/>
            <person name="Nierman W.C."/>
            <person name="Fouts D.E."/>
        </authorList>
    </citation>
    <scope>NUCLEOTIDE SEQUENCE [LARGE SCALE GENOMIC DNA]</scope>
    <source>
        <strain evidence="1 2">2006001853</strain>
    </source>
</reference>
<dbReference type="AlphaFoldDB" id="A0A828Z615"/>
<evidence type="ECO:0000313" key="2">
    <source>
        <dbReference type="Proteomes" id="UP000001338"/>
    </source>
</evidence>
<name>A0A828Z615_9LEPT</name>